<dbReference type="Gene3D" id="3.40.250.10">
    <property type="entry name" value="Rhodanese-like domain"/>
    <property type="match status" value="1"/>
</dbReference>
<keyword evidence="1" id="KW-0560">Oxidoreductase</keyword>
<dbReference type="InterPro" id="IPR036280">
    <property type="entry name" value="Multihaem_cyt_sf"/>
</dbReference>
<dbReference type="HAMAP" id="MF_00469">
    <property type="entry name" value="TrhO"/>
    <property type="match status" value="1"/>
</dbReference>
<comment type="function">
    <text evidence="1">Catalyzes oxygen-dependent 5-hydroxyuridine (ho5U) modification at position 34 in tRNAs.</text>
</comment>
<dbReference type="SUPFAM" id="SSF52821">
    <property type="entry name" value="Rhodanese/Cell cycle control phosphatase"/>
    <property type="match status" value="1"/>
</dbReference>
<dbReference type="Gene3D" id="3.30.70.100">
    <property type="match status" value="1"/>
</dbReference>
<comment type="catalytic activity">
    <reaction evidence="1">
        <text>uridine(34) in tRNA + AH2 + O2 = 5-hydroxyuridine(34) in tRNA + A + H2O</text>
        <dbReference type="Rhea" id="RHEA:64224"/>
        <dbReference type="Rhea" id="RHEA-COMP:11727"/>
        <dbReference type="Rhea" id="RHEA-COMP:13381"/>
        <dbReference type="ChEBI" id="CHEBI:13193"/>
        <dbReference type="ChEBI" id="CHEBI:15377"/>
        <dbReference type="ChEBI" id="CHEBI:15379"/>
        <dbReference type="ChEBI" id="CHEBI:17499"/>
        <dbReference type="ChEBI" id="CHEBI:65315"/>
        <dbReference type="ChEBI" id="CHEBI:136877"/>
    </reaction>
</comment>
<gene>
    <name evidence="1" type="primary">trhO</name>
    <name evidence="3" type="ORF">NOG12_10525</name>
</gene>
<evidence type="ECO:0000313" key="4">
    <source>
        <dbReference type="Proteomes" id="UP001305027"/>
    </source>
</evidence>
<dbReference type="Pfam" id="PF00581">
    <property type="entry name" value="Rhodanese"/>
    <property type="match status" value="1"/>
</dbReference>
<dbReference type="InterPro" id="IPR001763">
    <property type="entry name" value="Rhodanese-like_dom"/>
</dbReference>
<organism evidence="3 4">
    <name type="scientific">Pseudidiomarina fusca</name>
    <dbReference type="NCBI Taxonomy" id="2965078"/>
    <lineage>
        <taxon>Bacteria</taxon>
        <taxon>Pseudomonadati</taxon>
        <taxon>Pseudomonadota</taxon>
        <taxon>Gammaproteobacteria</taxon>
        <taxon>Alteromonadales</taxon>
        <taxon>Idiomarinaceae</taxon>
        <taxon>Pseudidiomarina</taxon>
    </lineage>
</organism>
<protein>
    <recommendedName>
        <fullName evidence="1">tRNA uridine(34) hydroxylase</fullName>
        <ecNumber evidence="1">1.14.-.-</ecNumber>
    </recommendedName>
    <alternativeName>
        <fullName evidence="1">tRNA hydroxylation protein O</fullName>
    </alternativeName>
</protein>
<dbReference type="Proteomes" id="UP001305027">
    <property type="component" value="Unassembled WGS sequence"/>
</dbReference>
<dbReference type="InterPro" id="IPR020936">
    <property type="entry name" value="TrhO"/>
</dbReference>
<comment type="similarity">
    <text evidence="1">Belongs to the TrhO family.</text>
</comment>
<dbReference type="InterPro" id="IPR040503">
    <property type="entry name" value="TRHO_N"/>
</dbReference>
<proteinExistence type="inferred from homology"/>
<accession>A0ABU3KYC4</accession>
<dbReference type="EMBL" id="JANFPJ010000022">
    <property type="protein sequence ID" value="MDT7526510.1"/>
    <property type="molecule type" value="Genomic_DNA"/>
</dbReference>
<dbReference type="PROSITE" id="PS50206">
    <property type="entry name" value="RHODANESE_3"/>
    <property type="match status" value="1"/>
</dbReference>
<sequence length="309" mass="35609">MYICAALYKFVEFNDFAEFREPLYQAMISNDVKGTLLLAREGINGTICGTRTGIDKVLDFLRQQAVFADLEHKESPSDTQAFYRTKVKLKKEIVTMGIDWVDPKNVVGTYVDPKDWNALIRDPEVLLIDTRNDYEYAVGTFEGAINPKTESFREFPEYVKEHLDPSQHKKVAMFCTGGIRCEKSTAYLKSLGFNEVYHLKGGILKYLEEVPEEETSWNGDCFVFDQRVTVSHGLKQGNYDQCYACRMPITAEEMQSEHYVKGVSCPHCHDKTSTEQKQRFAEREKQIQLAKQRGEQHIRDGKLEQLQQN</sequence>
<dbReference type="SMART" id="SM00450">
    <property type="entry name" value="RHOD"/>
    <property type="match status" value="1"/>
</dbReference>
<evidence type="ECO:0000256" key="1">
    <source>
        <dbReference type="HAMAP-Rule" id="MF_00469"/>
    </source>
</evidence>
<keyword evidence="4" id="KW-1185">Reference proteome</keyword>
<dbReference type="InterPro" id="IPR036873">
    <property type="entry name" value="Rhodanese-like_dom_sf"/>
</dbReference>
<comment type="caution">
    <text evidence="3">The sequence shown here is derived from an EMBL/GenBank/DDBJ whole genome shotgun (WGS) entry which is preliminary data.</text>
</comment>
<dbReference type="SUPFAM" id="SSF48695">
    <property type="entry name" value="Multiheme cytochromes"/>
    <property type="match status" value="1"/>
</dbReference>
<dbReference type="PANTHER" id="PTHR43268">
    <property type="entry name" value="THIOSULFATE SULFURTRANSFERASE/RHODANESE-LIKE DOMAIN-CONTAINING PROTEIN 2"/>
    <property type="match status" value="1"/>
</dbReference>
<dbReference type="PANTHER" id="PTHR43268:SF3">
    <property type="entry name" value="RHODANESE-LIKE DOMAIN-CONTAINING PROTEIN 7-RELATED"/>
    <property type="match status" value="1"/>
</dbReference>
<reference evidence="3 4" key="1">
    <citation type="submission" date="2022-07" db="EMBL/GenBank/DDBJ databases">
        <title>Pseudidiomarina sp. nov, a marine bacterium isolated from Pacific Ocean.</title>
        <authorList>
            <person name="Wang Y."/>
        </authorList>
    </citation>
    <scope>NUCLEOTIDE SEQUENCE [LARGE SCALE GENOMIC DNA]</scope>
    <source>
        <strain evidence="3 4">GXY010</strain>
    </source>
</reference>
<dbReference type="CDD" id="cd01518">
    <property type="entry name" value="RHOD_YceA"/>
    <property type="match status" value="1"/>
</dbReference>
<evidence type="ECO:0000313" key="3">
    <source>
        <dbReference type="EMBL" id="MDT7526510.1"/>
    </source>
</evidence>
<evidence type="ECO:0000259" key="2">
    <source>
        <dbReference type="PROSITE" id="PS50206"/>
    </source>
</evidence>
<feature type="domain" description="Rhodanese" evidence="2">
    <location>
        <begin position="121"/>
        <end position="215"/>
    </location>
</feature>
<name>A0ABU3KYC4_9GAMM</name>
<dbReference type="NCBIfam" id="NF001136">
    <property type="entry name" value="PRK00142.1-4"/>
    <property type="match status" value="1"/>
</dbReference>
<dbReference type="Pfam" id="PF17773">
    <property type="entry name" value="UPF0176_N"/>
    <property type="match status" value="1"/>
</dbReference>
<keyword evidence="1" id="KW-0819">tRNA processing</keyword>
<dbReference type="RefSeq" id="WP_313933244.1">
    <property type="nucleotide sequence ID" value="NZ_JANFPJ010000022.1"/>
</dbReference>
<dbReference type="EC" id="1.14.-.-" evidence="1"/>